<dbReference type="Proteomes" id="UP000078343">
    <property type="component" value="Unassembled WGS sequence"/>
</dbReference>
<feature type="domain" description="DUF3835" evidence="3">
    <location>
        <begin position="504"/>
        <end position="578"/>
    </location>
</feature>
<dbReference type="GO" id="GO:0019212">
    <property type="term" value="F:phosphatase inhibitor activity"/>
    <property type="evidence" value="ECO:0007669"/>
    <property type="project" value="TreeGrafter"/>
</dbReference>
<comment type="caution">
    <text evidence="4">The sequence shown here is derived from an EMBL/GenBank/DDBJ whole genome shotgun (WGS) entry which is preliminary data.</text>
</comment>
<dbReference type="EMBL" id="LVYI01000012">
    <property type="protein sequence ID" value="OAP55087.1"/>
    <property type="molecule type" value="Genomic_DNA"/>
</dbReference>
<evidence type="ECO:0000259" key="3">
    <source>
        <dbReference type="Pfam" id="PF12927"/>
    </source>
</evidence>
<feature type="coiled-coil region" evidence="1">
    <location>
        <begin position="98"/>
        <end position="125"/>
    </location>
</feature>
<dbReference type="STRING" id="1367422.A0A178Z5Q6"/>
<name>A0A178Z5Q6_9EURO</name>
<proteinExistence type="predicted"/>
<dbReference type="AlphaFoldDB" id="A0A178Z5Q6"/>
<sequence>MDDSALARVELQRVELENNIAKLRKSLRHWQTLEIDYEGLKEEFLGVSENASADECLEAARDFKPEVIDEKELQELLRDRNSRPRQPPQLVDLLSKRIDYVIRNIETIRKQLSDAEKKRNALLLAEEPDHRDEAGLPLAEITEELDDSGRVISSKVETPGADAPQLIDVLKRAGVQDLQETNGTITKAKPPPIDVEVPASYHEEDGEEKSYPNNRPMTGTAHEAKPPTDIFPTNPTDTEAEAQLRREMLEYSRGLDEVGAIVAELELEENASDLSYDENEDDLTFDSEMDLDEDLEEDESEDESGKSKHPLSLPRGYQKKMEELQEKLGLKNIGPQPEIEATIEQVQHAERPPAAEAARKAAIARHDRSKKGNLKPALSKSAEVDNSIKEKRHKKKVAFSTDLDIAPEKPAASETLMPGQPPLNNTQKPKLRPIKDSVIERVTEDEQELAAPAPPAPKAAKQSRFKAARGSLPQTPKIASPMTFPTDSITDEDSSPHPSSTIVSAQLVERPSPKVPKAPAPNDFSVEDHRREIAMEYQQHRMKRIHSQDGGFLGNSEDGEITPLEDENGRRVSRFKAAAIKR</sequence>
<dbReference type="GO" id="GO:0003682">
    <property type="term" value="F:chromatin binding"/>
    <property type="evidence" value="ECO:0007669"/>
    <property type="project" value="TreeGrafter"/>
</dbReference>
<dbReference type="InterPro" id="IPR039553">
    <property type="entry name" value="Prefoldin-like"/>
</dbReference>
<dbReference type="PANTHER" id="PTHR15111:SF0">
    <property type="entry name" value="UNCONVENTIONAL PREFOLDIN RPB5 INTERACTOR 1"/>
    <property type="match status" value="1"/>
</dbReference>
<dbReference type="InterPro" id="IPR024325">
    <property type="entry name" value="DUF3835"/>
</dbReference>
<feature type="region of interest" description="Disordered" evidence="2">
    <location>
        <begin position="201"/>
        <end position="234"/>
    </location>
</feature>
<feature type="region of interest" description="Disordered" evidence="2">
    <location>
        <begin position="546"/>
        <end position="567"/>
    </location>
</feature>
<feature type="region of interest" description="Disordered" evidence="2">
    <location>
        <begin position="271"/>
        <end position="528"/>
    </location>
</feature>
<evidence type="ECO:0000256" key="2">
    <source>
        <dbReference type="SAM" id="MobiDB-lite"/>
    </source>
</evidence>
<evidence type="ECO:0000313" key="4">
    <source>
        <dbReference type="EMBL" id="OAP55087.1"/>
    </source>
</evidence>
<feature type="compositionally biased region" description="Basic and acidic residues" evidence="2">
    <location>
        <begin position="433"/>
        <end position="444"/>
    </location>
</feature>
<dbReference type="GO" id="GO:0003714">
    <property type="term" value="F:transcription corepressor activity"/>
    <property type="evidence" value="ECO:0007669"/>
    <property type="project" value="TreeGrafter"/>
</dbReference>
<feature type="compositionally biased region" description="Acidic residues" evidence="2">
    <location>
        <begin position="557"/>
        <end position="566"/>
    </location>
</feature>
<organism evidence="4 5">
    <name type="scientific">Fonsecaea erecta</name>
    <dbReference type="NCBI Taxonomy" id="1367422"/>
    <lineage>
        <taxon>Eukaryota</taxon>
        <taxon>Fungi</taxon>
        <taxon>Dikarya</taxon>
        <taxon>Ascomycota</taxon>
        <taxon>Pezizomycotina</taxon>
        <taxon>Eurotiomycetes</taxon>
        <taxon>Chaetothyriomycetidae</taxon>
        <taxon>Chaetothyriales</taxon>
        <taxon>Herpotrichiellaceae</taxon>
        <taxon>Fonsecaea</taxon>
    </lineage>
</organism>
<keyword evidence="5" id="KW-1185">Reference proteome</keyword>
<dbReference type="Pfam" id="PF13758">
    <property type="entry name" value="Prefoldin_3"/>
    <property type="match status" value="1"/>
</dbReference>
<evidence type="ECO:0000313" key="5">
    <source>
        <dbReference type="Proteomes" id="UP000078343"/>
    </source>
</evidence>
<dbReference type="PANTHER" id="PTHR15111">
    <property type="entry name" value="RNA POLYMERASE II SUBUNIT 5-MEDIATING PROTEIN NNX3"/>
    <property type="match status" value="1"/>
</dbReference>
<protein>
    <recommendedName>
        <fullName evidence="3">DUF3835 domain-containing protein</fullName>
    </recommendedName>
</protein>
<dbReference type="GeneID" id="30014955"/>
<gene>
    <name evidence="4" type="ORF">AYL99_10787</name>
</gene>
<dbReference type="Pfam" id="PF12927">
    <property type="entry name" value="DUF3835"/>
    <property type="match status" value="2"/>
</dbReference>
<dbReference type="GO" id="GO:0000122">
    <property type="term" value="P:negative regulation of transcription by RNA polymerase II"/>
    <property type="evidence" value="ECO:0007669"/>
    <property type="project" value="TreeGrafter"/>
</dbReference>
<evidence type="ECO:0000256" key="1">
    <source>
        <dbReference type="SAM" id="Coils"/>
    </source>
</evidence>
<feature type="domain" description="DUF3835" evidence="3">
    <location>
        <begin position="445"/>
        <end position="469"/>
    </location>
</feature>
<reference evidence="4 5" key="1">
    <citation type="submission" date="2016-04" db="EMBL/GenBank/DDBJ databases">
        <title>Draft genome of Fonsecaea erecta CBS 125763.</title>
        <authorList>
            <person name="Weiss V.A."/>
            <person name="Vicente V.A."/>
            <person name="Raittz R.T."/>
            <person name="Moreno L.F."/>
            <person name="De Souza E.M."/>
            <person name="Pedrosa F.O."/>
            <person name="Steffens M.B."/>
            <person name="Faoro H."/>
            <person name="Tadra-Sfeir M.Z."/>
            <person name="Najafzadeh M.J."/>
            <person name="Felipe M.S."/>
            <person name="Teixeira M."/>
            <person name="Sun J."/>
            <person name="Xi L."/>
            <person name="Gomes R."/>
            <person name="De Azevedo C.M."/>
            <person name="Salgado C.G."/>
            <person name="Da Silva M.B."/>
            <person name="Nascimento M.F."/>
            <person name="Queiroz-Telles F."/>
            <person name="Attili D.S."/>
            <person name="Gorbushina A."/>
        </authorList>
    </citation>
    <scope>NUCLEOTIDE SEQUENCE [LARGE SCALE GENOMIC DNA]</scope>
    <source>
        <strain evidence="4 5">CBS 125763</strain>
    </source>
</reference>
<dbReference type="OrthoDB" id="21413at2759"/>
<feature type="compositionally biased region" description="Basic and acidic residues" evidence="2">
    <location>
        <begin position="347"/>
        <end position="359"/>
    </location>
</feature>
<feature type="compositionally biased region" description="Acidic residues" evidence="2">
    <location>
        <begin position="271"/>
        <end position="302"/>
    </location>
</feature>
<accession>A0A178Z5Q6</accession>
<dbReference type="RefSeq" id="XP_018688454.1">
    <property type="nucleotide sequence ID" value="XM_018842293.1"/>
</dbReference>
<feature type="coiled-coil region" evidence="1">
    <location>
        <begin position="6"/>
        <end position="33"/>
    </location>
</feature>
<keyword evidence="1" id="KW-0175">Coiled coil</keyword>
<feature type="compositionally biased region" description="Basic and acidic residues" evidence="2">
    <location>
        <begin position="319"/>
        <end position="329"/>
    </location>
</feature>
<dbReference type="InterPro" id="IPR052255">
    <property type="entry name" value="RNA_pol_II_subunit5-mediator"/>
</dbReference>